<evidence type="ECO:0000256" key="4">
    <source>
        <dbReference type="SAM" id="Phobius"/>
    </source>
</evidence>
<reference evidence="8" key="1">
    <citation type="journal article" date="2019" name="Int. J. Syst. Evol. Microbiol.">
        <title>The Global Catalogue of Microorganisms (GCM) 10K type strain sequencing project: providing services to taxonomists for standard genome sequencing and annotation.</title>
        <authorList>
            <consortium name="The Broad Institute Genomics Platform"/>
            <consortium name="The Broad Institute Genome Sequencing Center for Infectious Disease"/>
            <person name="Wu L."/>
            <person name="Ma J."/>
        </authorList>
    </citation>
    <scope>NUCLEOTIDE SEQUENCE [LARGE SCALE GENOMIC DNA]</scope>
    <source>
        <strain evidence="8">KCTC 22671</strain>
    </source>
</reference>
<keyword evidence="1" id="KW-0805">Transcription regulation</keyword>
<keyword evidence="3" id="KW-0804">Transcription</keyword>
<evidence type="ECO:0000313" key="7">
    <source>
        <dbReference type="EMBL" id="MFD2891407.1"/>
    </source>
</evidence>
<dbReference type="PANTHER" id="PTHR43280:SF34">
    <property type="entry name" value="ARAC-FAMILY TRANSCRIPTIONAL REGULATOR"/>
    <property type="match status" value="1"/>
</dbReference>
<feature type="signal peptide" evidence="5">
    <location>
        <begin position="1"/>
        <end position="19"/>
    </location>
</feature>
<evidence type="ECO:0000256" key="5">
    <source>
        <dbReference type="SAM" id="SignalP"/>
    </source>
</evidence>
<protein>
    <submittedName>
        <fullName evidence="7">Helix-turn-helix domain-containing protein</fullName>
    </submittedName>
</protein>
<keyword evidence="4" id="KW-0812">Transmembrane</keyword>
<name>A0ABW5YKG6_9FLAO</name>
<sequence length="509" mass="59651">MIKQIKLLFFLFFLFNAFAQSDFNQKALYKGIEENIYKNPDQSLKVASYLAERQNLTDEEKDVLNVLMAKAYIIKGDYGNALLCLYSDKNQRGYDVVENYYLRIFILKKLQLEQQQLVYFDELKKLSETAGSSALKEYTTLIDLETLLEKAKKDYTTESLRMHQLTLETSDFVAYEIDYFLEFIRLDIRNKRYDLAAEKTNHITNLESIKTQNYTYYEIQLLLLKARLAFYSKQYIQALEFLSEAATKNTFLGNKYFMDVIFNQQTVNYLAVNNVDGYKESNKNFQSNHNNVQQLEQKAVNTVYNLIIDDNNRKASKQETIYFRRIKFISILVLIGFILFASVWFKNYLKNTNLKEIISYLKITKANLVSFYKEDAKKNYSSKILIPQKTEELILNKLQKFEKSTKYTSKDLSLAVLAGQFDTNTKYLSEIINSNYNVNYNTYINQLRINYIVDKLKTDSNYMNYKISYLADECGFASHSSFATVFKSITGISPVKFINLLKAEQNKEE</sequence>
<dbReference type="Pfam" id="PF12833">
    <property type="entry name" value="HTH_18"/>
    <property type="match status" value="1"/>
</dbReference>
<keyword evidence="8" id="KW-1185">Reference proteome</keyword>
<dbReference type="PROSITE" id="PS01124">
    <property type="entry name" value="HTH_ARAC_FAMILY_2"/>
    <property type="match status" value="1"/>
</dbReference>
<keyword evidence="4" id="KW-0472">Membrane</keyword>
<accession>A0ABW5YKG6</accession>
<keyword evidence="5" id="KW-0732">Signal</keyword>
<feature type="chain" id="PRO_5045380149" evidence="5">
    <location>
        <begin position="20"/>
        <end position="509"/>
    </location>
</feature>
<keyword evidence="4" id="KW-1133">Transmembrane helix</keyword>
<organism evidence="7 8">
    <name type="scientific">Flavobacterium chuncheonense</name>
    <dbReference type="NCBI Taxonomy" id="2026653"/>
    <lineage>
        <taxon>Bacteria</taxon>
        <taxon>Pseudomonadati</taxon>
        <taxon>Bacteroidota</taxon>
        <taxon>Flavobacteriia</taxon>
        <taxon>Flavobacteriales</taxon>
        <taxon>Flavobacteriaceae</taxon>
        <taxon>Flavobacterium</taxon>
    </lineage>
</organism>
<proteinExistence type="predicted"/>
<feature type="domain" description="HTH araC/xylS-type" evidence="6">
    <location>
        <begin position="388"/>
        <end position="500"/>
    </location>
</feature>
<dbReference type="RefSeq" id="WP_379810991.1">
    <property type="nucleotide sequence ID" value="NZ_JBHUPC010000012.1"/>
</dbReference>
<dbReference type="SUPFAM" id="SSF46689">
    <property type="entry name" value="Homeodomain-like"/>
    <property type="match status" value="1"/>
</dbReference>
<dbReference type="InterPro" id="IPR018060">
    <property type="entry name" value="HTH_AraC"/>
</dbReference>
<comment type="caution">
    <text evidence="7">The sequence shown here is derived from an EMBL/GenBank/DDBJ whole genome shotgun (WGS) entry which is preliminary data.</text>
</comment>
<evidence type="ECO:0000313" key="8">
    <source>
        <dbReference type="Proteomes" id="UP001597534"/>
    </source>
</evidence>
<evidence type="ECO:0000256" key="2">
    <source>
        <dbReference type="ARBA" id="ARBA00023125"/>
    </source>
</evidence>
<dbReference type="Gene3D" id="1.10.10.60">
    <property type="entry name" value="Homeodomain-like"/>
    <property type="match status" value="2"/>
</dbReference>
<evidence type="ECO:0000256" key="3">
    <source>
        <dbReference type="ARBA" id="ARBA00023163"/>
    </source>
</evidence>
<dbReference type="PANTHER" id="PTHR43280">
    <property type="entry name" value="ARAC-FAMILY TRANSCRIPTIONAL REGULATOR"/>
    <property type="match status" value="1"/>
</dbReference>
<dbReference type="SMART" id="SM00342">
    <property type="entry name" value="HTH_ARAC"/>
    <property type="match status" value="1"/>
</dbReference>
<keyword evidence="2" id="KW-0238">DNA-binding</keyword>
<evidence type="ECO:0000259" key="6">
    <source>
        <dbReference type="PROSITE" id="PS01124"/>
    </source>
</evidence>
<dbReference type="InterPro" id="IPR009057">
    <property type="entry name" value="Homeodomain-like_sf"/>
</dbReference>
<evidence type="ECO:0000256" key="1">
    <source>
        <dbReference type="ARBA" id="ARBA00023015"/>
    </source>
</evidence>
<dbReference type="Proteomes" id="UP001597534">
    <property type="component" value="Unassembled WGS sequence"/>
</dbReference>
<dbReference type="EMBL" id="JBHUPC010000012">
    <property type="protein sequence ID" value="MFD2891407.1"/>
    <property type="molecule type" value="Genomic_DNA"/>
</dbReference>
<gene>
    <name evidence="7" type="ORF">ACFS5J_05195</name>
</gene>
<feature type="transmembrane region" description="Helical" evidence="4">
    <location>
        <begin position="326"/>
        <end position="345"/>
    </location>
</feature>